<evidence type="ECO:0000259" key="5">
    <source>
        <dbReference type="PROSITE" id="PS50110"/>
    </source>
</evidence>
<evidence type="ECO:0000256" key="3">
    <source>
        <dbReference type="ARBA" id="ARBA00040436"/>
    </source>
</evidence>
<dbReference type="KEGG" id="spaa:SPAPADRAFT_67393"/>
<protein>
    <recommendedName>
        <fullName evidence="3">Stress response regulator protein 1</fullName>
    </recommendedName>
</protein>
<dbReference type="InterPro" id="IPR001789">
    <property type="entry name" value="Sig_transdc_resp-reg_receiver"/>
</dbReference>
<dbReference type="GO" id="GO:0000160">
    <property type="term" value="P:phosphorelay signal transduction system"/>
    <property type="evidence" value="ECO:0007669"/>
    <property type="project" value="InterPro"/>
</dbReference>
<gene>
    <name evidence="6" type="ORF">SPAPADRAFT_67393</name>
</gene>
<dbReference type="OrthoDB" id="303614at2759"/>
<dbReference type="GO" id="GO:0036180">
    <property type="term" value="P:filamentous growth of a population of unicellular organisms in response to biotic stimulus"/>
    <property type="evidence" value="ECO:0007669"/>
    <property type="project" value="UniProtKB-ARBA"/>
</dbReference>
<dbReference type="CDD" id="cd17546">
    <property type="entry name" value="REC_hyHK_CKI1_RcsC-like"/>
    <property type="match status" value="1"/>
</dbReference>
<dbReference type="eggNOG" id="KOG0519">
    <property type="taxonomic scope" value="Eukaryota"/>
</dbReference>
<dbReference type="HOGENOM" id="CLU_065405_0_0_1"/>
<sequence length="243" mass="27891">MFATDYYNPFNKIKSTSNNGQLSPNPPILSKTITDYFTIKKNLPIDVSLPENIENGSDFESGDDTNIDPFDKEYCPYTPRTSYLPLTNYDAFSSPIVDPYFPTDVVVPQFTPYKFLVVDDNIINLKILCRQLLKIFPYAEVTKLQDSTKVKPILDTKSFDLVFLDIEMPEVNGIELAQHMRCSERFDQWGVIAVTTLTSVRDLNTYKNCGIDFTFEKPMKADLSEIARIIDEIIRQRKFGLFS</sequence>
<dbReference type="InterPro" id="IPR011006">
    <property type="entry name" value="CheY-like_superfamily"/>
</dbReference>
<dbReference type="GO" id="GO:1900445">
    <property type="term" value="P:positive regulation of filamentous growth of a population of unicellular organisms in response to biotic stimulus"/>
    <property type="evidence" value="ECO:0007669"/>
    <property type="project" value="UniProtKB-ARBA"/>
</dbReference>
<name>G3ARK0_SPAPN</name>
<dbReference type="AlphaFoldDB" id="G3ARK0"/>
<accession>G3ARK0</accession>
<dbReference type="SUPFAM" id="SSF52172">
    <property type="entry name" value="CheY-like"/>
    <property type="match status" value="1"/>
</dbReference>
<dbReference type="SMART" id="SM00448">
    <property type="entry name" value="REC"/>
    <property type="match status" value="1"/>
</dbReference>
<dbReference type="GeneID" id="18875158"/>
<feature type="domain" description="Response regulatory" evidence="5">
    <location>
        <begin position="114"/>
        <end position="232"/>
    </location>
</feature>
<evidence type="ECO:0000256" key="4">
    <source>
        <dbReference type="PROSITE-ProRule" id="PRU00169"/>
    </source>
</evidence>
<dbReference type="GO" id="GO:0006950">
    <property type="term" value="P:response to stress"/>
    <property type="evidence" value="ECO:0007669"/>
    <property type="project" value="UniProtKB-ARBA"/>
</dbReference>
<evidence type="ECO:0000256" key="2">
    <source>
        <dbReference type="ARBA" id="ARBA00037668"/>
    </source>
</evidence>
<dbReference type="RefSeq" id="XP_007376099.1">
    <property type="nucleotide sequence ID" value="XM_007376037.1"/>
</dbReference>
<evidence type="ECO:0000256" key="1">
    <source>
        <dbReference type="ARBA" id="ARBA00022553"/>
    </source>
</evidence>
<dbReference type="InParanoid" id="G3ARK0"/>
<comment type="function">
    <text evidence="2">Required for stress adaptation, morphogenesis and virulence.</text>
</comment>
<reference evidence="6 7" key="1">
    <citation type="journal article" date="2011" name="Proc. Natl. Acad. Sci. U.S.A.">
        <title>Comparative genomics of xylose-fermenting fungi for enhanced biofuel production.</title>
        <authorList>
            <person name="Wohlbach D.J."/>
            <person name="Kuo A."/>
            <person name="Sato T.K."/>
            <person name="Potts K.M."/>
            <person name="Salamov A.A."/>
            <person name="LaButti K.M."/>
            <person name="Sun H."/>
            <person name="Clum A."/>
            <person name="Pangilinan J.L."/>
            <person name="Lindquist E.A."/>
            <person name="Lucas S."/>
            <person name="Lapidus A."/>
            <person name="Jin M."/>
            <person name="Gunawan C."/>
            <person name="Balan V."/>
            <person name="Dale B.E."/>
            <person name="Jeffries T.W."/>
            <person name="Zinkel R."/>
            <person name="Barry K.W."/>
            <person name="Grigoriev I.V."/>
            <person name="Gasch A.P."/>
        </authorList>
    </citation>
    <scope>NUCLEOTIDE SEQUENCE [LARGE SCALE GENOMIC DNA]</scope>
    <source>
        <strain evidence="7">NRRL Y-27907 / 11-Y1</strain>
    </source>
</reference>
<dbReference type="STRING" id="619300.G3ARK0"/>
<dbReference type="PANTHER" id="PTHR44591">
    <property type="entry name" value="STRESS RESPONSE REGULATOR PROTEIN 1"/>
    <property type="match status" value="1"/>
</dbReference>
<dbReference type="EMBL" id="GL996503">
    <property type="protein sequence ID" value="EGW31321.1"/>
    <property type="molecule type" value="Genomic_DNA"/>
</dbReference>
<dbReference type="Gene3D" id="3.40.50.2300">
    <property type="match status" value="1"/>
</dbReference>
<feature type="modified residue" description="4-aspartylphosphate" evidence="4">
    <location>
        <position position="165"/>
    </location>
</feature>
<dbReference type="PROSITE" id="PS50110">
    <property type="entry name" value="RESPONSE_REGULATORY"/>
    <property type="match status" value="1"/>
</dbReference>
<dbReference type="Proteomes" id="UP000000709">
    <property type="component" value="Unassembled WGS sequence"/>
</dbReference>
<dbReference type="InterPro" id="IPR050595">
    <property type="entry name" value="Bact_response_regulator"/>
</dbReference>
<evidence type="ECO:0000313" key="7">
    <source>
        <dbReference type="Proteomes" id="UP000000709"/>
    </source>
</evidence>
<dbReference type="Pfam" id="PF00072">
    <property type="entry name" value="Response_reg"/>
    <property type="match status" value="1"/>
</dbReference>
<proteinExistence type="predicted"/>
<keyword evidence="7" id="KW-1185">Reference proteome</keyword>
<evidence type="ECO:0000313" key="6">
    <source>
        <dbReference type="EMBL" id="EGW31321.1"/>
    </source>
</evidence>
<keyword evidence="1 4" id="KW-0597">Phosphoprotein</keyword>
<organism evidence="7">
    <name type="scientific">Spathaspora passalidarum (strain NRRL Y-27907 / 11-Y1)</name>
    <dbReference type="NCBI Taxonomy" id="619300"/>
    <lineage>
        <taxon>Eukaryota</taxon>
        <taxon>Fungi</taxon>
        <taxon>Dikarya</taxon>
        <taxon>Ascomycota</taxon>
        <taxon>Saccharomycotina</taxon>
        <taxon>Pichiomycetes</taxon>
        <taxon>Debaryomycetaceae</taxon>
        <taxon>Spathaspora</taxon>
    </lineage>
</organism>
<dbReference type="PANTHER" id="PTHR44591:SF3">
    <property type="entry name" value="RESPONSE REGULATORY DOMAIN-CONTAINING PROTEIN"/>
    <property type="match status" value="1"/>
</dbReference>